<dbReference type="Proteomes" id="UP001159363">
    <property type="component" value="Chromosome X"/>
</dbReference>
<dbReference type="EMBL" id="JARBHB010000004">
    <property type="protein sequence ID" value="KAJ8886433.1"/>
    <property type="molecule type" value="Genomic_DNA"/>
</dbReference>
<organism evidence="2 3">
    <name type="scientific">Dryococelus australis</name>
    <dbReference type="NCBI Taxonomy" id="614101"/>
    <lineage>
        <taxon>Eukaryota</taxon>
        <taxon>Metazoa</taxon>
        <taxon>Ecdysozoa</taxon>
        <taxon>Arthropoda</taxon>
        <taxon>Hexapoda</taxon>
        <taxon>Insecta</taxon>
        <taxon>Pterygota</taxon>
        <taxon>Neoptera</taxon>
        <taxon>Polyneoptera</taxon>
        <taxon>Phasmatodea</taxon>
        <taxon>Verophasmatodea</taxon>
        <taxon>Anareolatae</taxon>
        <taxon>Phasmatidae</taxon>
        <taxon>Eurycanthinae</taxon>
        <taxon>Dryococelus</taxon>
    </lineage>
</organism>
<evidence type="ECO:0000313" key="3">
    <source>
        <dbReference type="Proteomes" id="UP001159363"/>
    </source>
</evidence>
<evidence type="ECO:0000313" key="2">
    <source>
        <dbReference type="EMBL" id="KAJ8886433.1"/>
    </source>
</evidence>
<feature type="non-terminal residue" evidence="2">
    <location>
        <position position="639"/>
    </location>
</feature>
<reference evidence="2 3" key="1">
    <citation type="submission" date="2023-02" db="EMBL/GenBank/DDBJ databases">
        <title>LHISI_Scaffold_Assembly.</title>
        <authorList>
            <person name="Stuart O.P."/>
            <person name="Cleave R."/>
            <person name="Magrath M.J.L."/>
            <person name="Mikheyev A.S."/>
        </authorList>
    </citation>
    <scope>NUCLEOTIDE SEQUENCE [LARGE SCALE GENOMIC DNA]</scope>
    <source>
        <strain evidence="2">Daus_M_001</strain>
        <tissue evidence="2">Leg muscle</tissue>
    </source>
</reference>
<evidence type="ECO:0000256" key="1">
    <source>
        <dbReference type="SAM" id="MobiDB-lite"/>
    </source>
</evidence>
<gene>
    <name evidence="2" type="ORF">PR048_012644</name>
</gene>
<name>A0ABQ9HRD7_9NEOP</name>
<accession>A0ABQ9HRD7</accession>
<feature type="region of interest" description="Disordered" evidence="1">
    <location>
        <begin position="419"/>
        <end position="455"/>
    </location>
</feature>
<evidence type="ECO:0008006" key="4">
    <source>
        <dbReference type="Google" id="ProtNLM"/>
    </source>
</evidence>
<keyword evidence="3" id="KW-1185">Reference proteome</keyword>
<sequence>MQTVNGKESRGELANCIDVTSKTDSTRDQQNTLTQSTDTSIITDIHHQQIAAYSQTTLALPSPNTPPPTQETECYHSPSTPPTLEFFGTTTTTTTTRAETLLPILPVMASSPPVQIIVSHSEKPPTFTSTQNEDMIEFLEELVAKKNQWDAPEKRCRLKYCLHGPAKHTFVNINHNHPQPITWDELKQALMDTITSPANTKRVKHLFYNKKQAIGEDTSSHLQMMQFYRIKYHPKMSDHEFLSVLWRPLLPSIADKLIGHQTDTLPDMITALRRIDVGIKRTARIRDHISLTLPRLPRGRLYTPHTISQVHGHGRPSISGKHRLPSAVVNTTGRPHIKSLMHLIARMKAWQLPTPIPLLRHLFCHLLPYLSKRASTPPFSRCRETDNHLHVTDYYIITERPFQSLGSALLEARGAEQGSLHGQTSARSVRALSGRQPVADLKNDNEKTFSPPTKANWFNPRPGHSEFSQVGIMQDKATGRLVFLRISHFPHPCIPALLHSYLISLSLALKTSLRAAQISQLNSDLGYKMVISCPFAILGILALQSIVPELLQELFTVSIELELASAFVVPAAAGRVCLRCCDGKVAVIIFPNCFLLHVCRKFPELSADGEVYELTAVHLCCAQQTLGELCAKPMIRAAA</sequence>
<comment type="caution">
    <text evidence="2">The sequence shown here is derived from an EMBL/GenBank/DDBJ whole genome shotgun (WGS) entry which is preliminary data.</text>
</comment>
<protein>
    <recommendedName>
        <fullName evidence="4">Reverse transcriptase domain-containing protein</fullName>
    </recommendedName>
</protein>
<proteinExistence type="predicted"/>